<protein>
    <submittedName>
        <fullName evidence="1">Uncharacterized protein</fullName>
    </submittedName>
</protein>
<comment type="caution">
    <text evidence="1">The sequence shown here is derived from an EMBL/GenBank/DDBJ whole genome shotgun (WGS) entry which is preliminary data.</text>
</comment>
<dbReference type="RefSeq" id="WP_038222912.1">
    <property type="nucleotide sequence ID" value="NZ_CAWLWD010000110.1"/>
</dbReference>
<sequence length="88" mass="10563">MNLKHISEVVEDRLKKIEELKNTIRVTDKYFIFYFNGMDQYEIAISDCDTPEKLIPWIFHLTEKSWMSVDLLRHFIRVASNKSNISIR</sequence>
<dbReference type="EMBL" id="CBSV010000026">
    <property type="protein sequence ID" value="CDG99822.1"/>
    <property type="molecule type" value="Genomic_DNA"/>
</dbReference>
<evidence type="ECO:0000313" key="1">
    <source>
        <dbReference type="EMBL" id="CDG99822.1"/>
    </source>
</evidence>
<name>A0A077NCD1_XENBV</name>
<dbReference type="HOGENOM" id="CLU_189792_0_0_6"/>
<reference evidence="1" key="1">
    <citation type="submission" date="2013-07" db="EMBL/GenBank/DDBJ databases">
        <title>Sub-species coevolution in mutualistic symbiosis.</title>
        <authorList>
            <person name="Murfin K."/>
            <person name="Klassen J."/>
            <person name="Lee M."/>
            <person name="Forst S."/>
            <person name="Stock P."/>
            <person name="Goodrich-Blair H."/>
        </authorList>
    </citation>
    <scope>NUCLEOTIDE SEQUENCE [LARGE SCALE GENOMIC DNA]</scope>
    <source>
        <strain evidence="1">Feltiae Moldova</strain>
    </source>
</reference>
<dbReference type="Proteomes" id="UP000028487">
    <property type="component" value="Unassembled WGS sequence"/>
</dbReference>
<accession>A0A077NCD1</accession>
<gene>
    <name evidence="1" type="ORF">XBFM1_1210012</name>
</gene>
<proteinExistence type="predicted"/>
<organism evidence="1">
    <name type="scientific">Xenorhabdus bovienii str. feltiae Moldova</name>
    <dbReference type="NCBI Taxonomy" id="1398200"/>
    <lineage>
        <taxon>Bacteria</taxon>
        <taxon>Pseudomonadati</taxon>
        <taxon>Pseudomonadota</taxon>
        <taxon>Gammaproteobacteria</taxon>
        <taxon>Enterobacterales</taxon>
        <taxon>Morganellaceae</taxon>
        <taxon>Xenorhabdus</taxon>
    </lineage>
</organism>
<dbReference type="AlphaFoldDB" id="A0A077NCD1"/>